<keyword evidence="3" id="KW-1185">Reference proteome</keyword>
<reference evidence="2 3" key="1">
    <citation type="submission" date="2024-04" db="EMBL/GenBank/DDBJ databases">
        <title>Genome assembly C_amara_ONT_v2.</title>
        <authorList>
            <person name="Yant L."/>
            <person name="Moore C."/>
            <person name="Slenker M."/>
        </authorList>
    </citation>
    <scope>NUCLEOTIDE SEQUENCE [LARGE SCALE GENOMIC DNA]</scope>
    <source>
        <tissue evidence="2">Leaf</tissue>
    </source>
</reference>
<keyword evidence="1" id="KW-1015">Disulfide bond</keyword>
<evidence type="ECO:0000256" key="1">
    <source>
        <dbReference type="PIRSR" id="PIRSR002703-1"/>
    </source>
</evidence>
<evidence type="ECO:0000313" key="2">
    <source>
        <dbReference type="EMBL" id="KAL1222947.1"/>
    </source>
</evidence>
<feature type="disulfide bond" evidence="1">
    <location>
        <begin position="55"/>
        <end position="65"/>
    </location>
</feature>
<dbReference type="Pfam" id="PF00314">
    <property type="entry name" value="Thaumatin"/>
    <property type="match status" value="1"/>
</dbReference>
<dbReference type="AlphaFoldDB" id="A0ABD1C0I2"/>
<dbReference type="PANTHER" id="PTHR31048">
    <property type="entry name" value="OS03G0233200 PROTEIN"/>
    <property type="match status" value="1"/>
</dbReference>
<feature type="disulfide bond" evidence="1">
    <location>
        <begin position="18"/>
        <end position="78"/>
    </location>
</feature>
<comment type="caution">
    <text evidence="2">The sequence shown here is derived from an EMBL/GenBank/DDBJ whole genome shotgun (WGS) entry which is preliminary data.</text>
</comment>
<feature type="disulfide bond" evidence="1">
    <location>
        <begin position="26"/>
        <end position="41"/>
    </location>
</feature>
<evidence type="ECO:0000313" key="3">
    <source>
        <dbReference type="Proteomes" id="UP001558713"/>
    </source>
</evidence>
<dbReference type="SUPFAM" id="SSF49870">
    <property type="entry name" value="Osmotin, thaumatin-like protein"/>
    <property type="match status" value="1"/>
</dbReference>
<accession>A0ABD1C0I2</accession>
<dbReference type="EMBL" id="JBANAX010000089">
    <property type="protein sequence ID" value="KAL1222947.1"/>
    <property type="molecule type" value="Genomic_DNA"/>
</dbReference>
<dbReference type="Gene3D" id="2.60.110.10">
    <property type="entry name" value="Thaumatin"/>
    <property type="match status" value="1"/>
</dbReference>
<dbReference type="InterPro" id="IPR037176">
    <property type="entry name" value="Osmotin/thaumatin-like_sf"/>
</dbReference>
<feature type="disulfide bond" evidence="1">
    <location>
        <begin position="45"/>
        <end position="54"/>
    </location>
</feature>
<sequence>MVSPSPSESSPTYRSSGCMVDLNKTCPNDLKKFSGGGLNACSSACQESASQENCCNRYFDSKQTCKPSQYVQNFERACPFAYSYAFGDNNSTFTCSNTTDYVITFCPSSIPNITR</sequence>
<dbReference type="PROSITE" id="PS51367">
    <property type="entry name" value="THAUMATIN_2"/>
    <property type="match status" value="1"/>
</dbReference>
<dbReference type="SMART" id="SM00205">
    <property type="entry name" value="THN"/>
    <property type="match status" value="1"/>
</dbReference>
<gene>
    <name evidence="2" type="ORF">V5N11_013418</name>
</gene>
<dbReference type="InterPro" id="IPR001938">
    <property type="entry name" value="Thaumatin"/>
</dbReference>
<name>A0ABD1C0I2_CARAN</name>
<dbReference type="PIRSF" id="PIRSF002703">
    <property type="entry name" value="Thaumatin"/>
    <property type="match status" value="1"/>
</dbReference>
<dbReference type="Proteomes" id="UP001558713">
    <property type="component" value="Unassembled WGS sequence"/>
</dbReference>
<organism evidence="2 3">
    <name type="scientific">Cardamine amara subsp. amara</name>
    <dbReference type="NCBI Taxonomy" id="228776"/>
    <lineage>
        <taxon>Eukaryota</taxon>
        <taxon>Viridiplantae</taxon>
        <taxon>Streptophyta</taxon>
        <taxon>Embryophyta</taxon>
        <taxon>Tracheophyta</taxon>
        <taxon>Spermatophyta</taxon>
        <taxon>Magnoliopsida</taxon>
        <taxon>eudicotyledons</taxon>
        <taxon>Gunneridae</taxon>
        <taxon>Pentapetalae</taxon>
        <taxon>rosids</taxon>
        <taxon>malvids</taxon>
        <taxon>Brassicales</taxon>
        <taxon>Brassicaceae</taxon>
        <taxon>Cardamineae</taxon>
        <taxon>Cardamine</taxon>
    </lineage>
</organism>
<protein>
    <submittedName>
        <fullName evidence="2">Pathogenesis-related thaumatin-like protein 3.5</fullName>
    </submittedName>
</protein>
<proteinExistence type="predicted"/>